<name>A0A8J6CM02_9ROSI</name>
<dbReference type="EMBL" id="JAHUZN010000012">
    <property type="protein sequence ID" value="KAG8475746.1"/>
    <property type="molecule type" value="Genomic_DNA"/>
</dbReference>
<reference evidence="1 2" key="1">
    <citation type="journal article" date="2021" name="bioRxiv">
        <title>The Gossypium anomalum genome as a resource for cotton improvement and evolutionary analysis of hybrid incompatibility.</title>
        <authorList>
            <person name="Grover C.E."/>
            <person name="Yuan D."/>
            <person name="Arick M.A."/>
            <person name="Miller E.R."/>
            <person name="Hu G."/>
            <person name="Peterson D.G."/>
            <person name="Wendel J.F."/>
            <person name="Udall J.A."/>
        </authorList>
    </citation>
    <scope>NUCLEOTIDE SEQUENCE [LARGE SCALE GENOMIC DNA]</scope>
    <source>
        <strain evidence="1">JFW-Udall</strain>
        <tissue evidence="1">Leaf</tissue>
    </source>
</reference>
<dbReference type="GO" id="GO:0060628">
    <property type="term" value="P:regulation of ER to Golgi vesicle-mediated transport"/>
    <property type="evidence" value="ECO:0007669"/>
    <property type="project" value="TreeGrafter"/>
</dbReference>
<protein>
    <recommendedName>
        <fullName evidence="3">RINT1-like protein MAG2</fullName>
    </recommendedName>
</protein>
<dbReference type="PANTHER" id="PTHR13520">
    <property type="entry name" value="RAD50-INTERACTING PROTEIN 1 RINT-1"/>
    <property type="match status" value="1"/>
</dbReference>
<accession>A0A8J6CM02</accession>
<dbReference type="PANTHER" id="PTHR13520:SF1">
    <property type="entry name" value="RINT1-LIKE PROTEIN MAG2"/>
    <property type="match status" value="1"/>
</dbReference>
<dbReference type="AlphaFoldDB" id="A0A8J6CM02"/>
<dbReference type="GO" id="GO:0006890">
    <property type="term" value="P:retrograde vesicle-mediated transport, Golgi to endoplasmic reticulum"/>
    <property type="evidence" value="ECO:0007669"/>
    <property type="project" value="InterPro"/>
</dbReference>
<dbReference type="InterPro" id="IPR007528">
    <property type="entry name" value="RINT1_Tip20"/>
</dbReference>
<dbReference type="InterPro" id="IPR042044">
    <property type="entry name" value="EXOC6PINT-1/Sec15/Tip20_C_dom2"/>
</dbReference>
<dbReference type="OrthoDB" id="2189254at2759"/>
<organism evidence="1 2">
    <name type="scientific">Gossypium anomalum</name>
    <dbReference type="NCBI Taxonomy" id="47600"/>
    <lineage>
        <taxon>Eukaryota</taxon>
        <taxon>Viridiplantae</taxon>
        <taxon>Streptophyta</taxon>
        <taxon>Embryophyta</taxon>
        <taxon>Tracheophyta</taxon>
        <taxon>Spermatophyta</taxon>
        <taxon>Magnoliopsida</taxon>
        <taxon>eudicotyledons</taxon>
        <taxon>Gunneridae</taxon>
        <taxon>Pentapetalae</taxon>
        <taxon>rosids</taxon>
        <taxon>malvids</taxon>
        <taxon>Malvales</taxon>
        <taxon>Malvaceae</taxon>
        <taxon>Malvoideae</taxon>
        <taxon>Gossypium</taxon>
    </lineage>
</organism>
<evidence type="ECO:0000313" key="2">
    <source>
        <dbReference type="Proteomes" id="UP000701853"/>
    </source>
</evidence>
<dbReference type="Proteomes" id="UP000701853">
    <property type="component" value="Chromosome 12"/>
</dbReference>
<dbReference type="GO" id="GO:0070939">
    <property type="term" value="C:Dsl1/NZR complex"/>
    <property type="evidence" value="ECO:0007669"/>
    <property type="project" value="InterPro"/>
</dbReference>
<dbReference type="Gene3D" id="1.20.58.670">
    <property type="entry name" value="Dsl1p vesicle tethering complex, Tip20p subunit, domain D"/>
    <property type="match status" value="1"/>
</dbReference>
<dbReference type="GO" id="GO:0006888">
    <property type="term" value="P:endoplasmic reticulum to Golgi vesicle-mediated transport"/>
    <property type="evidence" value="ECO:0007669"/>
    <property type="project" value="InterPro"/>
</dbReference>
<comment type="caution">
    <text evidence="1">The sequence shown here is derived from an EMBL/GenBank/DDBJ whole genome shotgun (WGS) entry which is preliminary data.</text>
</comment>
<dbReference type="PROSITE" id="PS51386">
    <property type="entry name" value="RINT1_TIP20"/>
    <property type="match status" value="1"/>
</dbReference>
<evidence type="ECO:0000313" key="1">
    <source>
        <dbReference type="EMBL" id="KAG8475746.1"/>
    </source>
</evidence>
<gene>
    <name evidence="1" type="ORF">CXB51_032531</name>
</gene>
<sequence>MDSLQSLPPLSTLSTSVSSALNAKLGTNHDLTQAPSIVAEFLTQCDDLERNLVHLNRTLESNFASYASFSNRIGHLFGIVNSKLTDLGSSVCLRSSVSDGEGLGEELPSLAKEVARVEAVRAYAEVASKLDNLIGDIEDAVSSTMNKNLRKDSSAQNSEETRMVAIKTLKVTEDLLTSVTKARPQWARLVSAVDHRVDRALAILRPQAIADHRALLTSFGWPPSLSNLTSSSLDARKSSEVPNPLFTMHGDLKRRYCENFFALCRLQELQRQRKSRQLEGHNREVALHQPLWAIEELVNPVYVACQRHFSKWIDKPEFIFALVYKITRDYVDSMDELLQPLVDEAMLTGYSCKEEWISAMVTSLSTYLAKEIFPIYIGQLEEESATGIRSQARTSWLHLIDLMVSFDNRIKPLVEQSGILLSLLEDGTPRKISSLSVFCDRPDWLDMWAEIELDDAMEKLKPEIDEERNWTKKAQGADLSNSDDYKSPAVSSITFTCLSSLIERCRLLPTVSLRSRFLRLTSTPVIKFFLDCLLLRCQEAEGLTALTDDDALIKVSNSVNAAHYSESILKEWCEDVFFLEMGLDQGEYPGESVAEYSGSEVPIEEYGNGIFHEEIVKFEDFRTQWVEKITMVILRGFDARCRDYIKNRRQWQEKSEEGWTVSQTLIGALDYLQAKMAVIEENLNRVDFAGIWRSLAAGVDKLIFNGILMSNVKFHEEGVERFGYDVEVVWRVFRAWCLRPEGFFPKVSESLKLLKMEKEQLEDSLKGGQKRMKENGIRHLSVAELNYTVDLDKGVKVVSCMKYATRVNQDVPFNCPLRTNMGTPKIHSNLSLSTETSWSDLLTVPVQIDVLSPSHYIQTTKEKETEEILTATKHNPYKTLRKKPLIEGHVAGLHHSQSLPNHQGCKRAKLQSTPINFDGFWRTSSLCLTDLTEITL</sequence>
<evidence type="ECO:0008006" key="3">
    <source>
        <dbReference type="Google" id="ProtNLM"/>
    </source>
</evidence>
<proteinExistence type="predicted"/>
<dbReference type="Pfam" id="PF04437">
    <property type="entry name" value="RINT1_TIP1"/>
    <property type="match status" value="1"/>
</dbReference>
<keyword evidence="2" id="KW-1185">Reference proteome</keyword>